<evidence type="ECO:0000256" key="1">
    <source>
        <dbReference type="SAM" id="MobiDB-lite"/>
    </source>
</evidence>
<feature type="transmembrane region" description="Helical" evidence="2">
    <location>
        <begin position="72"/>
        <end position="94"/>
    </location>
</feature>
<feature type="compositionally biased region" description="Basic and acidic residues" evidence="1">
    <location>
        <begin position="115"/>
        <end position="124"/>
    </location>
</feature>
<feature type="region of interest" description="Disordered" evidence="1">
    <location>
        <begin position="100"/>
        <end position="135"/>
    </location>
</feature>
<keyword evidence="2" id="KW-0812">Transmembrane</keyword>
<dbReference type="AlphaFoldDB" id="A0A7W8NH47"/>
<accession>A0A7W8NH47</accession>
<proteinExistence type="predicted"/>
<organism evidence="3 4">
    <name type="scientific">Deinococcus humi</name>
    <dbReference type="NCBI Taxonomy" id="662880"/>
    <lineage>
        <taxon>Bacteria</taxon>
        <taxon>Thermotogati</taxon>
        <taxon>Deinococcota</taxon>
        <taxon>Deinococci</taxon>
        <taxon>Deinococcales</taxon>
        <taxon>Deinococcaceae</taxon>
        <taxon>Deinococcus</taxon>
    </lineage>
</organism>
<evidence type="ECO:0000313" key="4">
    <source>
        <dbReference type="Proteomes" id="UP000552709"/>
    </source>
</evidence>
<keyword evidence="2" id="KW-1133">Transmembrane helix</keyword>
<dbReference type="Proteomes" id="UP000552709">
    <property type="component" value="Unassembled WGS sequence"/>
</dbReference>
<sequence length="135" mass="14570">MTELDRYLEQATRGLFGARRRAVREELHGNLVQHALDLQVSGLSPEEALQGALRAFGSPARVRQGLLRVHTLPLVVTGLLMVSSVGTVALGVAVREMPVRSASPVTCPTGPSQTSEHREPECRRSVPSMPPKGAR</sequence>
<keyword evidence="3" id="KW-0378">Hydrolase</keyword>
<keyword evidence="2" id="KW-0472">Membrane</keyword>
<feature type="compositionally biased region" description="Polar residues" evidence="1">
    <location>
        <begin position="103"/>
        <end position="114"/>
    </location>
</feature>
<comment type="caution">
    <text evidence="3">The sequence shown here is derived from an EMBL/GenBank/DDBJ whole genome shotgun (WGS) entry which is preliminary data.</text>
</comment>
<reference evidence="3 4" key="1">
    <citation type="submission" date="2020-08" db="EMBL/GenBank/DDBJ databases">
        <title>Genomic Encyclopedia of Type Strains, Phase IV (KMG-IV): sequencing the most valuable type-strain genomes for metagenomic binning, comparative biology and taxonomic classification.</title>
        <authorList>
            <person name="Goeker M."/>
        </authorList>
    </citation>
    <scope>NUCLEOTIDE SEQUENCE [LARGE SCALE GENOMIC DNA]</scope>
    <source>
        <strain evidence="3 4">DSM 27939</strain>
    </source>
</reference>
<evidence type="ECO:0000313" key="3">
    <source>
        <dbReference type="EMBL" id="MBB5363617.1"/>
    </source>
</evidence>
<dbReference type="RefSeq" id="WP_184132861.1">
    <property type="nucleotide sequence ID" value="NZ_JACHFL010000006.1"/>
</dbReference>
<dbReference type="NCBIfam" id="NF038403">
    <property type="entry name" value="perm_prefix_1"/>
    <property type="match status" value="1"/>
</dbReference>
<name>A0A7W8NH47_9DEIO</name>
<dbReference type="EMBL" id="JACHFL010000006">
    <property type="protein sequence ID" value="MBB5363617.1"/>
    <property type="molecule type" value="Genomic_DNA"/>
</dbReference>
<keyword evidence="4" id="KW-1185">Reference proteome</keyword>
<evidence type="ECO:0000256" key="2">
    <source>
        <dbReference type="SAM" id="Phobius"/>
    </source>
</evidence>
<dbReference type="GO" id="GO:0016787">
    <property type="term" value="F:hydrolase activity"/>
    <property type="evidence" value="ECO:0007669"/>
    <property type="project" value="UniProtKB-KW"/>
</dbReference>
<dbReference type="InterPro" id="IPR047928">
    <property type="entry name" value="Perm_prefix_1"/>
</dbReference>
<gene>
    <name evidence="3" type="ORF">HNQ08_002723</name>
</gene>
<protein>
    <submittedName>
        <fullName evidence="3">Putative alpha/beta hydrolase</fullName>
    </submittedName>
</protein>